<name>A0ABU0J3R7_9HYPH</name>
<accession>A0ABU0J3R7</accession>
<sequence>MSLSDFTSIDLITRLPGVSSRVGLVIYDNGDIADDAERESALRRKLSAYLLFVVSGQFAKAYPSVADCELSAEVVCATPPTEAMKQMEAVHAPGIPDFVLPVNVTEDAAFRARFGLSDRRPLPR</sequence>
<dbReference type="EMBL" id="JAUSVX010000001">
    <property type="protein sequence ID" value="MDQ0468255.1"/>
    <property type="molecule type" value="Genomic_DNA"/>
</dbReference>
<comment type="caution">
    <text evidence="1">The sequence shown here is derived from an EMBL/GenBank/DDBJ whole genome shotgun (WGS) entry which is preliminary data.</text>
</comment>
<evidence type="ECO:0000313" key="1">
    <source>
        <dbReference type="EMBL" id="MDQ0468255.1"/>
    </source>
</evidence>
<protein>
    <submittedName>
        <fullName evidence="1">Uncharacterized protein</fullName>
    </submittedName>
</protein>
<gene>
    <name evidence="1" type="ORF">QO011_001250</name>
</gene>
<dbReference type="RefSeq" id="WP_307269092.1">
    <property type="nucleotide sequence ID" value="NZ_JAUSVX010000001.1"/>
</dbReference>
<evidence type="ECO:0000313" key="2">
    <source>
        <dbReference type="Proteomes" id="UP001242480"/>
    </source>
</evidence>
<reference evidence="1 2" key="1">
    <citation type="submission" date="2023-07" db="EMBL/GenBank/DDBJ databases">
        <title>Genomic Encyclopedia of Type Strains, Phase IV (KMG-IV): sequencing the most valuable type-strain genomes for metagenomic binning, comparative biology and taxonomic classification.</title>
        <authorList>
            <person name="Goeker M."/>
        </authorList>
    </citation>
    <scope>NUCLEOTIDE SEQUENCE [LARGE SCALE GENOMIC DNA]</scope>
    <source>
        <strain evidence="1 2">DSM 19619</strain>
    </source>
</reference>
<keyword evidence="2" id="KW-1185">Reference proteome</keyword>
<organism evidence="1 2">
    <name type="scientific">Labrys wisconsinensis</name>
    <dbReference type="NCBI Taxonomy" id="425677"/>
    <lineage>
        <taxon>Bacteria</taxon>
        <taxon>Pseudomonadati</taxon>
        <taxon>Pseudomonadota</taxon>
        <taxon>Alphaproteobacteria</taxon>
        <taxon>Hyphomicrobiales</taxon>
        <taxon>Xanthobacteraceae</taxon>
        <taxon>Labrys</taxon>
    </lineage>
</organism>
<dbReference type="InterPro" id="IPR046702">
    <property type="entry name" value="DUF6572"/>
</dbReference>
<proteinExistence type="predicted"/>
<dbReference type="Proteomes" id="UP001242480">
    <property type="component" value="Unassembled WGS sequence"/>
</dbReference>
<dbReference type="Pfam" id="PF20212">
    <property type="entry name" value="DUF6572"/>
    <property type="match status" value="1"/>
</dbReference>